<dbReference type="InterPro" id="IPR038610">
    <property type="entry name" value="FliK-like_C_sf"/>
</dbReference>
<dbReference type="OrthoDB" id="5917127at2"/>
<proteinExistence type="predicted"/>
<evidence type="ECO:0000313" key="3">
    <source>
        <dbReference type="Proteomes" id="UP000290287"/>
    </source>
</evidence>
<dbReference type="EMBL" id="PEIB01000014">
    <property type="protein sequence ID" value="RXJ72938.1"/>
    <property type="molecule type" value="Genomic_DNA"/>
</dbReference>
<comment type="caution">
    <text evidence="2">The sequence shown here is derived from an EMBL/GenBank/DDBJ whole genome shotgun (WGS) entry which is preliminary data.</text>
</comment>
<sequence>MIVGKTPQLQSNGIAVGKAIQELNNVNQLKQILLEATLSPTKNSNPQSLQVSTSLPRIISLLQNLNLYPALTKQSSQAPSNVSQLFQALLSQLTLPMPSENAPIKNWLKQRPADSTLSSMLSLLADTNLVNEDSPASQLKSLLMLSAEKRVAEQPRDGQFHWLIPHADPEKTPVEVNVSRRAKGDNDEDGTDGIEIRITLPLESGERVIALASLEQQSLRLHFTTSTEKVERKIQTSLPLLEHVFASHNIALSGCQVSRHTESDMSASEQTPSSGLSIKV</sequence>
<name>A0A4V1LSU7_9GAMM</name>
<feature type="compositionally biased region" description="Polar residues" evidence="1">
    <location>
        <begin position="264"/>
        <end position="280"/>
    </location>
</feature>
<reference evidence="2 3" key="1">
    <citation type="submission" date="2017-10" db="EMBL/GenBank/DDBJ databases">
        <title>Nyctiphanis sp. nov., isolated from the stomach of the euphausiid Nyctiphanes simplex (Hansen, 1911) in the Gulf of California.</title>
        <authorList>
            <person name="Gomez-Gil B."/>
            <person name="Aguilar-Mendez M."/>
            <person name="Lopez-Cortes A."/>
            <person name="Gomez-Gutierrez J."/>
            <person name="Roque A."/>
            <person name="Lang E."/>
            <person name="Gonzalez-Castillo A."/>
        </authorList>
    </citation>
    <scope>NUCLEOTIDE SEQUENCE [LARGE SCALE GENOMIC DNA]</scope>
    <source>
        <strain evidence="2 3">CAIM 600</strain>
    </source>
</reference>
<dbReference type="Proteomes" id="UP000290287">
    <property type="component" value="Unassembled WGS sequence"/>
</dbReference>
<dbReference type="AlphaFoldDB" id="A0A4V1LSU7"/>
<evidence type="ECO:0000313" key="2">
    <source>
        <dbReference type="EMBL" id="RXJ72938.1"/>
    </source>
</evidence>
<feature type="region of interest" description="Disordered" evidence="1">
    <location>
        <begin position="261"/>
        <end position="280"/>
    </location>
</feature>
<dbReference type="Gene3D" id="3.30.750.140">
    <property type="match status" value="1"/>
</dbReference>
<gene>
    <name evidence="2" type="ORF">CS022_12715</name>
</gene>
<evidence type="ECO:0008006" key="4">
    <source>
        <dbReference type="Google" id="ProtNLM"/>
    </source>
</evidence>
<dbReference type="RefSeq" id="WP_129122576.1">
    <property type="nucleotide sequence ID" value="NZ_PEIB01000014.1"/>
</dbReference>
<accession>A0A4V1LSU7</accession>
<evidence type="ECO:0000256" key="1">
    <source>
        <dbReference type="SAM" id="MobiDB-lite"/>
    </source>
</evidence>
<protein>
    <recommendedName>
        <fullName evidence="4">Flagellar hook-length control protein FliK</fullName>
    </recommendedName>
</protein>
<keyword evidence="3" id="KW-1185">Reference proteome</keyword>
<organism evidence="2 3">
    <name type="scientific">Veronia nyctiphanis</name>
    <dbReference type="NCBI Taxonomy" id="1278244"/>
    <lineage>
        <taxon>Bacteria</taxon>
        <taxon>Pseudomonadati</taxon>
        <taxon>Pseudomonadota</taxon>
        <taxon>Gammaproteobacteria</taxon>
        <taxon>Vibrionales</taxon>
        <taxon>Vibrionaceae</taxon>
        <taxon>Veronia</taxon>
    </lineage>
</organism>